<dbReference type="Pfam" id="PF07727">
    <property type="entry name" value="RVT_2"/>
    <property type="match status" value="1"/>
</dbReference>
<evidence type="ECO:0000313" key="4">
    <source>
        <dbReference type="Proteomes" id="UP000006727"/>
    </source>
</evidence>
<reference evidence="3" key="3">
    <citation type="submission" date="2020-12" db="UniProtKB">
        <authorList>
            <consortium name="EnsemblPlants"/>
        </authorList>
    </citation>
    <scope>IDENTIFICATION</scope>
</reference>
<dbReference type="EnsemblPlants" id="Pp3c18_20460V3.1">
    <property type="protein sequence ID" value="Pp3c18_20460V3.1"/>
    <property type="gene ID" value="Pp3c18_20460"/>
</dbReference>
<feature type="domain" description="Reverse transcriptase Ty1/copia-type" evidence="1">
    <location>
        <begin position="7"/>
        <end position="76"/>
    </location>
</feature>
<accession>A0A2K1J1S4</accession>
<organism evidence="2">
    <name type="scientific">Physcomitrium patens</name>
    <name type="common">Spreading-leaved earth moss</name>
    <name type="synonym">Physcomitrella patens</name>
    <dbReference type="NCBI Taxonomy" id="3218"/>
    <lineage>
        <taxon>Eukaryota</taxon>
        <taxon>Viridiplantae</taxon>
        <taxon>Streptophyta</taxon>
        <taxon>Embryophyta</taxon>
        <taxon>Bryophyta</taxon>
        <taxon>Bryophytina</taxon>
        <taxon>Bryopsida</taxon>
        <taxon>Funariidae</taxon>
        <taxon>Funariales</taxon>
        <taxon>Funariaceae</taxon>
        <taxon>Physcomitrium</taxon>
    </lineage>
</organism>
<keyword evidence="4" id="KW-1185">Reference proteome</keyword>
<dbReference type="Gramene" id="Pp3c18_20460V3.1">
    <property type="protein sequence ID" value="Pp3c18_20460V3.1"/>
    <property type="gene ID" value="Pp3c18_20460"/>
</dbReference>
<evidence type="ECO:0000259" key="1">
    <source>
        <dbReference type="Pfam" id="PF07727"/>
    </source>
</evidence>
<sequence>MYFLKTKDETFKKFKQFKAMMEWASIKCVVKLVTRKKWRIRHLDIKIAFLDGILKQEVNMKVPNGWKNENSKEKVC</sequence>
<reference evidence="2 4" key="1">
    <citation type="journal article" date="2008" name="Science">
        <title>The Physcomitrella genome reveals evolutionary insights into the conquest of land by plants.</title>
        <authorList>
            <person name="Rensing S."/>
            <person name="Lang D."/>
            <person name="Zimmer A."/>
            <person name="Terry A."/>
            <person name="Salamov A."/>
            <person name="Shapiro H."/>
            <person name="Nishiyama T."/>
            <person name="Perroud P.-F."/>
            <person name="Lindquist E."/>
            <person name="Kamisugi Y."/>
            <person name="Tanahashi T."/>
            <person name="Sakakibara K."/>
            <person name="Fujita T."/>
            <person name="Oishi K."/>
            <person name="Shin-I T."/>
            <person name="Kuroki Y."/>
            <person name="Toyoda A."/>
            <person name="Suzuki Y."/>
            <person name="Hashimoto A."/>
            <person name="Yamaguchi K."/>
            <person name="Sugano A."/>
            <person name="Kohara Y."/>
            <person name="Fujiyama A."/>
            <person name="Anterola A."/>
            <person name="Aoki S."/>
            <person name="Ashton N."/>
            <person name="Barbazuk W.B."/>
            <person name="Barker E."/>
            <person name="Bennetzen J."/>
            <person name="Bezanilla M."/>
            <person name="Blankenship R."/>
            <person name="Cho S.H."/>
            <person name="Dutcher S."/>
            <person name="Estelle M."/>
            <person name="Fawcett J.A."/>
            <person name="Gundlach H."/>
            <person name="Hanada K."/>
            <person name="Heyl A."/>
            <person name="Hicks K.A."/>
            <person name="Hugh J."/>
            <person name="Lohr M."/>
            <person name="Mayer K."/>
            <person name="Melkozernov A."/>
            <person name="Murata T."/>
            <person name="Nelson D."/>
            <person name="Pils B."/>
            <person name="Prigge M."/>
            <person name="Reiss B."/>
            <person name="Renner T."/>
            <person name="Rombauts S."/>
            <person name="Rushton P."/>
            <person name="Sanderfoot A."/>
            <person name="Schween G."/>
            <person name="Shiu S.-H."/>
            <person name="Stueber K."/>
            <person name="Theodoulou F.L."/>
            <person name="Tu H."/>
            <person name="Van de Peer Y."/>
            <person name="Verrier P.J."/>
            <person name="Waters E."/>
            <person name="Wood A."/>
            <person name="Yang L."/>
            <person name="Cove D."/>
            <person name="Cuming A."/>
            <person name="Hasebe M."/>
            <person name="Lucas S."/>
            <person name="Mishler D.B."/>
            <person name="Reski R."/>
            <person name="Grigoriev I."/>
            <person name="Quatrano R.S."/>
            <person name="Boore J.L."/>
        </authorList>
    </citation>
    <scope>NUCLEOTIDE SEQUENCE [LARGE SCALE GENOMIC DNA]</scope>
    <source>
        <strain evidence="3 4">cv. Gransden 2004</strain>
    </source>
</reference>
<evidence type="ECO:0000313" key="2">
    <source>
        <dbReference type="EMBL" id="PNR35474.1"/>
    </source>
</evidence>
<proteinExistence type="predicted"/>
<gene>
    <name evidence="2" type="ORF">PHYPA_023374</name>
</gene>
<dbReference type="AlphaFoldDB" id="A0A2K1J1S4"/>
<reference evidence="2 4" key="2">
    <citation type="journal article" date="2018" name="Plant J.">
        <title>The Physcomitrella patens chromosome-scale assembly reveals moss genome structure and evolution.</title>
        <authorList>
            <person name="Lang D."/>
            <person name="Ullrich K.K."/>
            <person name="Murat F."/>
            <person name="Fuchs J."/>
            <person name="Jenkins J."/>
            <person name="Haas F.B."/>
            <person name="Piednoel M."/>
            <person name="Gundlach H."/>
            <person name="Van Bel M."/>
            <person name="Meyberg R."/>
            <person name="Vives C."/>
            <person name="Morata J."/>
            <person name="Symeonidi A."/>
            <person name="Hiss M."/>
            <person name="Muchero W."/>
            <person name="Kamisugi Y."/>
            <person name="Saleh O."/>
            <person name="Blanc G."/>
            <person name="Decker E.L."/>
            <person name="van Gessel N."/>
            <person name="Grimwood J."/>
            <person name="Hayes R.D."/>
            <person name="Graham S.W."/>
            <person name="Gunter L.E."/>
            <person name="McDaniel S.F."/>
            <person name="Hoernstein S.N.W."/>
            <person name="Larsson A."/>
            <person name="Li F.W."/>
            <person name="Perroud P.F."/>
            <person name="Phillips J."/>
            <person name="Ranjan P."/>
            <person name="Rokshar D.S."/>
            <person name="Rothfels C.J."/>
            <person name="Schneider L."/>
            <person name="Shu S."/>
            <person name="Stevenson D.W."/>
            <person name="Thummler F."/>
            <person name="Tillich M."/>
            <person name="Villarreal Aguilar J.C."/>
            <person name="Widiez T."/>
            <person name="Wong G.K."/>
            <person name="Wymore A."/>
            <person name="Zhang Y."/>
            <person name="Zimmer A.D."/>
            <person name="Quatrano R.S."/>
            <person name="Mayer K.F.X."/>
            <person name="Goodstein D."/>
            <person name="Casacuberta J.M."/>
            <person name="Vandepoele K."/>
            <person name="Reski R."/>
            <person name="Cuming A.C."/>
            <person name="Tuskan G.A."/>
            <person name="Maumus F."/>
            <person name="Salse J."/>
            <person name="Schmutz J."/>
            <person name="Rensing S.A."/>
        </authorList>
    </citation>
    <scope>NUCLEOTIDE SEQUENCE [LARGE SCALE GENOMIC DNA]</scope>
    <source>
        <strain evidence="3 4">cv. Gransden 2004</strain>
    </source>
</reference>
<dbReference type="EMBL" id="ABEU02000018">
    <property type="protein sequence ID" value="PNR35474.1"/>
    <property type="molecule type" value="Genomic_DNA"/>
</dbReference>
<dbReference type="InParanoid" id="A0A2K1J1S4"/>
<evidence type="ECO:0000313" key="3">
    <source>
        <dbReference type="EnsemblPlants" id="Pp3c18_20460V3.1"/>
    </source>
</evidence>
<dbReference type="InterPro" id="IPR013103">
    <property type="entry name" value="RVT_2"/>
</dbReference>
<protein>
    <recommendedName>
        <fullName evidence="1">Reverse transcriptase Ty1/copia-type domain-containing protein</fullName>
    </recommendedName>
</protein>
<name>A0A2K1J1S4_PHYPA</name>
<dbReference type="Proteomes" id="UP000006727">
    <property type="component" value="Chromosome 18"/>
</dbReference>